<dbReference type="AlphaFoldDB" id="K5VTV6"/>
<gene>
    <name evidence="7" type="ORF">PHACADRAFT_208474</name>
</gene>
<evidence type="ECO:0000313" key="7">
    <source>
        <dbReference type="EMBL" id="EKM54928.1"/>
    </source>
</evidence>
<dbReference type="InterPro" id="IPR002893">
    <property type="entry name" value="Znf_MYND"/>
</dbReference>
<feature type="compositionally biased region" description="Basic and acidic residues" evidence="5">
    <location>
        <begin position="243"/>
        <end position="264"/>
    </location>
</feature>
<evidence type="ECO:0000256" key="5">
    <source>
        <dbReference type="SAM" id="MobiDB-lite"/>
    </source>
</evidence>
<dbReference type="Gene3D" id="6.10.140.2220">
    <property type="match status" value="1"/>
</dbReference>
<organism evidence="7 8">
    <name type="scientific">Phanerochaete carnosa (strain HHB-10118-sp)</name>
    <name type="common">White-rot fungus</name>
    <name type="synonym">Peniophora carnosa</name>
    <dbReference type="NCBI Taxonomy" id="650164"/>
    <lineage>
        <taxon>Eukaryota</taxon>
        <taxon>Fungi</taxon>
        <taxon>Dikarya</taxon>
        <taxon>Basidiomycota</taxon>
        <taxon>Agaricomycotina</taxon>
        <taxon>Agaricomycetes</taxon>
        <taxon>Polyporales</taxon>
        <taxon>Phanerochaetaceae</taxon>
        <taxon>Phanerochaete</taxon>
    </lineage>
</organism>
<keyword evidence="1" id="KW-0479">Metal-binding</keyword>
<dbReference type="Pfam" id="PF01753">
    <property type="entry name" value="zf-MYND"/>
    <property type="match status" value="1"/>
</dbReference>
<dbReference type="Proteomes" id="UP000008370">
    <property type="component" value="Unassembled WGS sequence"/>
</dbReference>
<dbReference type="OrthoDB" id="2756551at2759"/>
<evidence type="ECO:0000256" key="3">
    <source>
        <dbReference type="ARBA" id="ARBA00022833"/>
    </source>
</evidence>
<dbReference type="KEGG" id="pco:PHACADRAFT_208474"/>
<evidence type="ECO:0000313" key="8">
    <source>
        <dbReference type="Proteomes" id="UP000008370"/>
    </source>
</evidence>
<feature type="compositionally biased region" description="Low complexity" evidence="5">
    <location>
        <begin position="296"/>
        <end position="307"/>
    </location>
</feature>
<sequence>MASALPSSSNSTPGSSALPRICHATAFTLGPNSSCKEKLVLGSKGPMWFLLYANQGKRMYTPLNILWPSDPFPEPSPDGRARIAFTSPQGLSLLSNLLEARIPPLGATRVEDPPMHAIVKPTGRMFDKDVPEIEILLDELEIVHGCTLCGRWETTGAPNFKCCSSCKSRYYCSVQCQRTDWLMRHKSICALLKQGKLQEAEKEELMAPMSTFTWRFRNALNALKSEANDVLASTYQETAANPADRDDVANSRQAGDKEEDKGDEPCVEDEDEVYSDDGESVWEDISEEEGEEEDGVSSSSSRSSGSR</sequence>
<feature type="region of interest" description="Disordered" evidence="5">
    <location>
        <begin position="237"/>
        <end position="307"/>
    </location>
</feature>
<reference evidence="7 8" key="1">
    <citation type="journal article" date="2012" name="BMC Genomics">
        <title>Comparative genomics of the white-rot fungi, Phanerochaete carnosa and P. chrysosporium, to elucidate the genetic basis of the distinct wood types they colonize.</title>
        <authorList>
            <person name="Suzuki H."/>
            <person name="MacDonald J."/>
            <person name="Syed K."/>
            <person name="Salamov A."/>
            <person name="Hori C."/>
            <person name="Aerts A."/>
            <person name="Henrissat B."/>
            <person name="Wiebenga A."/>
            <person name="vanKuyk P.A."/>
            <person name="Barry K."/>
            <person name="Lindquist E."/>
            <person name="LaButti K."/>
            <person name="Lapidus A."/>
            <person name="Lucas S."/>
            <person name="Coutinho P."/>
            <person name="Gong Y."/>
            <person name="Samejima M."/>
            <person name="Mahadevan R."/>
            <person name="Abou-Zaid M."/>
            <person name="de Vries R.P."/>
            <person name="Igarashi K."/>
            <person name="Yadav J.S."/>
            <person name="Grigoriev I.V."/>
            <person name="Master E.R."/>
        </authorList>
    </citation>
    <scope>NUCLEOTIDE SEQUENCE [LARGE SCALE GENOMIC DNA]</scope>
    <source>
        <strain evidence="7 8">HHB-10118-sp</strain>
    </source>
</reference>
<evidence type="ECO:0000259" key="6">
    <source>
        <dbReference type="PROSITE" id="PS50865"/>
    </source>
</evidence>
<dbReference type="EMBL" id="JH930472">
    <property type="protein sequence ID" value="EKM54928.1"/>
    <property type="molecule type" value="Genomic_DNA"/>
</dbReference>
<dbReference type="InParanoid" id="K5VTV6"/>
<dbReference type="SUPFAM" id="SSF144232">
    <property type="entry name" value="HIT/MYND zinc finger-like"/>
    <property type="match status" value="1"/>
</dbReference>
<keyword evidence="8" id="KW-1185">Reference proteome</keyword>
<dbReference type="PROSITE" id="PS50865">
    <property type="entry name" value="ZF_MYND_2"/>
    <property type="match status" value="1"/>
</dbReference>
<name>K5VTV6_PHACS</name>
<keyword evidence="2 4" id="KW-0863">Zinc-finger</keyword>
<dbReference type="GeneID" id="18912750"/>
<evidence type="ECO:0000256" key="2">
    <source>
        <dbReference type="ARBA" id="ARBA00022771"/>
    </source>
</evidence>
<evidence type="ECO:0000256" key="4">
    <source>
        <dbReference type="PROSITE-ProRule" id="PRU00134"/>
    </source>
</evidence>
<dbReference type="RefSeq" id="XP_007395278.1">
    <property type="nucleotide sequence ID" value="XM_007395216.1"/>
</dbReference>
<keyword evidence="3" id="KW-0862">Zinc</keyword>
<protein>
    <recommendedName>
        <fullName evidence="6">MYND-type domain-containing protein</fullName>
    </recommendedName>
</protein>
<accession>K5VTV6</accession>
<evidence type="ECO:0000256" key="1">
    <source>
        <dbReference type="ARBA" id="ARBA00022723"/>
    </source>
</evidence>
<dbReference type="GO" id="GO:0008270">
    <property type="term" value="F:zinc ion binding"/>
    <property type="evidence" value="ECO:0007669"/>
    <property type="project" value="UniProtKB-KW"/>
</dbReference>
<feature type="domain" description="MYND-type" evidence="6">
    <location>
        <begin position="146"/>
        <end position="189"/>
    </location>
</feature>
<proteinExistence type="predicted"/>
<feature type="compositionally biased region" description="Acidic residues" evidence="5">
    <location>
        <begin position="265"/>
        <end position="295"/>
    </location>
</feature>
<dbReference type="HOGENOM" id="CLU_906444_0_0_1"/>